<dbReference type="InterPro" id="IPR016187">
    <property type="entry name" value="CTDL_fold"/>
</dbReference>
<comment type="caution">
    <text evidence="2">The sequence shown here is derived from an EMBL/GenBank/DDBJ whole genome shotgun (WGS) entry which is preliminary data.</text>
</comment>
<dbReference type="PROSITE" id="PS51257">
    <property type="entry name" value="PROKAR_LIPOPROTEIN"/>
    <property type="match status" value="1"/>
</dbReference>
<dbReference type="GO" id="GO:0120147">
    <property type="term" value="F:formylglycine-generating oxidase activity"/>
    <property type="evidence" value="ECO:0007669"/>
    <property type="project" value="TreeGrafter"/>
</dbReference>
<dbReference type="EMBL" id="RPBY01000007">
    <property type="protein sequence ID" value="NCH89355.1"/>
    <property type="molecule type" value="Genomic_DNA"/>
</dbReference>
<dbReference type="Gene3D" id="3.90.1580.10">
    <property type="entry name" value="paralog of FGE (formylglycine-generating enzyme)"/>
    <property type="match status" value="1"/>
</dbReference>
<dbReference type="PANTHER" id="PTHR23150">
    <property type="entry name" value="SULFATASE MODIFYING FACTOR 1, 2"/>
    <property type="match status" value="1"/>
</dbReference>
<dbReference type="Pfam" id="PF03781">
    <property type="entry name" value="FGE-sulfatase"/>
    <property type="match status" value="1"/>
</dbReference>
<feature type="domain" description="Sulfatase-modifying factor enzyme-like" evidence="1">
    <location>
        <begin position="46"/>
        <end position="268"/>
    </location>
</feature>
<evidence type="ECO:0000313" key="2">
    <source>
        <dbReference type="EMBL" id="NCH89355.1"/>
    </source>
</evidence>
<dbReference type="Proteomes" id="UP000778262">
    <property type="component" value="Unassembled WGS sequence"/>
</dbReference>
<dbReference type="InterPro" id="IPR005532">
    <property type="entry name" value="SUMF_dom"/>
</dbReference>
<proteinExistence type="predicted"/>
<accession>A0A9Q4T7E6</accession>
<reference evidence="2" key="1">
    <citation type="submission" date="2018-11" db="EMBL/GenBank/DDBJ databases">
        <title>Genomics analysis of Putative Virulence Factors on Adhesion and Cytotoxicity for Cronobacter spp.</title>
        <authorList>
            <person name="Cui J."/>
        </authorList>
    </citation>
    <scope>NUCLEOTIDE SEQUENCE</scope>
    <source>
        <strain evidence="2">SD69</strain>
    </source>
</reference>
<name>A0A9Q4T7E6_9ENTR</name>
<dbReference type="InterPro" id="IPR042095">
    <property type="entry name" value="SUMF_sf"/>
</dbReference>
<protein>
    <submittedName>
        <fullName evidence="2">Formylglycine-generating enzyme family protein</fullName>
    </submittedName>
</protein>
<evidence type="ECO:0000313" key="3">
    <source>
        <dbReference type="Proteomes" id="UP000778262"/>
    </source>
</evidence>
<organism evidence="2 3">
    <name type="scientific">Cronobacter dublinensis</name>
    <dbReference type="NCBI Taxonomy" id="413497"/>
    <lineage>
        <taxon>Bacteria</taxon>
        <taxon>Pseudomonadati</taxon>
        <taxon>Pseudomonadota</taxon>
        <taxon>Gammaproteobacteria</taxon>
        <taxon>Enterobacterales</taxon>
        <taxon>Enterobacteriaceae</taxon>
        <taxon>Cronobacter</taxon>
    </lineage>
</organism>
<gene>
    <name evidence="2" type="ORF">EHJ13_18230</name>
</gene>
<evidence type="ECO:0000259" key="1">
    <source>
        <dbReference type="Pfam" id="PF03781"/>
    </source>
</evidence>
<dbReference type="AlphaFoldDB" id="A0A9Q4T7E6"/>
<dbReference type="PANTHER" id="PTHR23150:SF19">
    <property type="entry name" value="FORMYLGLYCINE-GENERATING ENZYME"/>
    <property type="match status" value="1"/>
</dbReference>
<dbReference type="SUPFAM" id="SSF56436">
    <property type="entry name" value="C-type lectin-like"/>
    <property type="match status" value="1"/>
</dbReference>
<sequence>MISVKKLIIIITSVLLLTACDKPESSKNDKKVSQAELNDFIKNIKTNLVYVEGGDFEMGDFGEKLYGGQIDPYPDSKPLHRVELTSYSMSKFKISNRDYHLFLDYNNLPIRDVRDALKDKWAEYNSTPETPARIDWYEAADYCAWLGKMTGLPFSLPTEAQWEYSARSRGQFMVLPTNTGKADIEFHSGGKNRGINLGTEFDREQYALKSRTRLRFYSSLPGDAFPPNPLGIYDMAGNGFEWVSDWYDPDYYKKSPKKDPRGPEKPEFKYKAKGYQKVVRSSDTYNGIVGSTVGRTFRSPRAPKDSFILPSQTARCVVNSPVPVNQ</sequence>
<dbReference type="InterPro" id="IPR051043">
    <property type="entry name" value="Sulfatase_Mod_Factor_Kinase"/>
</dbReference>